<dbReference type="PANTHER" id="PTHR46401:SF2">
    <property type="entry name" value="GLYCOSYLTRANSFERASE WBBK-RELATED"/>
    <property type="match status" value="1"/>
</dbReference>
<dbReference type="Gene3D" id="3.40.50.2000">
    <property type="entry name" value="Glycogen Phosphorylase B"/>
    <property type="match status" value="1"/>
</dbReference>
<name>A0A6L3SZW6_9HYPH</name>
<protein>
    <submittedName>
        <fullName evidence="3">Glycosyltransferase family 4 protein</fullName>
    </submittedName>
</protein>
<dbReference type="CDD" id="cd03809">
    <property type="entry name" value="GT4_MtfB-like"/>
    <property type="match status" value="1"/>
</dbReference>
<gene>
    <name evidence="3" type="ORF">F6X53_10335</name>
</gene>
<evidence type="ECO:0000256" key="1">
    <source>
        <dbReference type="ARBA" id="ARBA00022679"/>
    </source>
</evidence>
<sequence length="403" mass="46262">MLPKTPQANRFLIDVSTSMRWKGHNAVGIVRTEREIAKHFLEHVPGSCFFYYDREEKKFRLISNKAAAELLFDSADHPKSVKINTDKVPDYPTFFRFTRTDVVISAGLLWDLDYMAALYKEKNRCGMYVAQVVYDIIPIIMPEYCVPGMDLKFPKFILDAAWTCDAILSISDSTQNDLVSYYRRIGLEAPAMKRMYLGTDISETRSQPINEDFGLEPGKFVLYVSTIEPRKNHQMLFNIWRELNDRSPDTLVPLVFVGGKGWNSENLMSFIQNCPDLYPKYLKIYNNISDSGLNWMYRNSIFTVYPSLYEGWGLPVTESLARGKVCISSETSSMPEAGSGFADLLHPLDYISWRDRVAAYLSDDTLLLSREAQIREGFEALSWRECMSRFADTVFATVADRTH</sequence>
<evidence type="ECO:0000313" key="4">
    <source>
        <dbReference type="Proteomes" id="UP000474159"/>
    </source>
</evidence>
<keyword evidence="1 3" id="KW-0808">Transferase</keyword>
<dbReference type="PANTHER" id="PTHR46401">
    <property type="entry name" value="GLYCOSYLTRANSFERASE WBBK-RELATED"/>
    <property type="match status" value="1"/>
</dbReference>
<feature type="domain" description="Glycosyl transferase family 1" evidence="2">
    <location>
        <begin position="216"/>
        <end position="337"/>
    </location>
</feature>
<dbReference type="OrthoDB" id="9790710at2"/>
<dbReference type="SUPFAM" id="SSF53756">
    <property type="entry name" value="UDP-Glycosyltransferase/glycogen phosphorylase"/>
    <property type="match status" value="1"/>
</dbReference>
<evidence type="ECO:0000259" key="2">
    <source>
        <dbReference type="Pfam" id="PF00534"/>
    </source>
</evidence>
<organism evidence="3 4">
    <name type="scientific">Methylobacterium soli</name>
    <dbReference type="NCBI Taxonomy" id="553447"/>
    <lineage>
        <taxon>Bacteria</taxon>
        <taxon>Pseudomonadati</taxon>
        <taxon>Pseudomonadota</taxon>
        <taxon>Alphaproteobacteria</taxon>
        <taxon>Hyphomicrobiales</taxon>
        <taxon>Methylobacteriaceae</taxon>
        <taxon>Methylobacterium</taxon>
    </lineage>
</organism>
<reference evidence="3 4" key="1">
    <citation type="submission" date="2019-09" db="EMBL/GenBank/DDBJ databases">
        <title>YIM 48816 draft genome.</title>
        <authorList>
            <person name="Jiang L."/>
        </authorList>
    </citation>
    <scope>NUCLEOTIDE SEQUENCE [LARGE SCALE GENOMIC DNA]</scope>
    <source>
        <strain evidence="3 4">YIM 48816</strain>
    </source>
</reference>
<keyword evidence="4" id="KW-1185">Reference proteome</keyword>
<accession>A0A6L3SZW6</accession>
<dbReference type="RefSeq" id="WP_150999928.1">
    <property type="nucleotide sequence ID" value="NZ_BPQY01000264.1"/>
</dbReference>
<comment type="caution">
    <text evidence="3">The sequence shown here is derived from an EMBL/GenBank/DDBJ whole genome shotgun (WGS) entry which is preliminary data.</text>
</comment>
<dbReference type="InterPro" id="IPR001296">
    <property type="entry name" value="Glyco_trans_1"/>
</dbReference>
<proteinExistence type="predicted"/>
<dbReference type="AlphaFoldDB" id="A0A6L3SZW6"/>
<dbReference type="Pfam" id="PF00534">
    <property type="entry name" value="Glycos_transf_1"/>
    <property type="match status" value="1"/>
</dbReference>
<dbReference type="GO" id="GO:0016757">
    <property type="term" value="F:glycosyltransferase activity"/>
    <property type="evidence" value="ECO:0007669"/>
    <property type="project" value="InterPro"/>
</dbReference>
<dbReference type="EMBL" id="VZZK01000008">
    <property type="protein sequence ID" value="KAB1079668.1"/>
    <property type="molecule type" value="Genomic_DNA"/>
</dbReference>
<dbReference type="Proteomes" id="UP000474159">
    <property type="component" value="Unassembled WGS sequence"/>
</dbReference>
<evidence type="ECO:0000313" key="3">
    <source>
        <dbReference type="EMBL" id="KAB1079668.1"/>
    </source>
</evidence>